<name>A0ABP9VFN6_9DEIO</name>
<feature type="chain" id="PRO_5045078185" evidence="1">
    <location>
        <begin position="17"/>
        <end position="292"/>
    </location>
</feature>
<dbReference type="Gene3D" id="3.40.50.1980">
    <property type="entry name" value="Nitrogenase molybdenum iron protein domain"/>
    <property type="match status" value="2"/>
</dbReference>
<organism evidence="3 4">
    <name type="scientific">Deinococcus xinjiangensis</name>
    <dbReference type="NCBI Taxonomy" id="457454"/>
    <lineage>
        <taxon>Bacteria</taxon>
        <taxon>Thermotogati</taxon>
        <taxon>Deinococcota</taxon>
        <taxon>Deinococci</taxon>
        <taxon>Deinococcales</taxon>
        <taxon>Deinococcaceae</taxon>
        <taxon>Deinococcus</taxon>
    </lineage>
</organism>
<feature type="signal peptide" evidence="1">
    <location>
        <begin position="1"/>
        <end position="16"/>
    </location>
</feature>
<keyword evidence="1" id="KW-0732">Signal</keyword>
<proteinExistence type="predicted"/>
<dbReference type="Proteomes" id="UP001458946">
    <property type="component" value="Unassembled WGS sequence"/>
</dbReference>
<dbReference type="InterPro" id="IPR002491">
    <property type="entry name" value="ABC_transptr_periplasmic_BD"/>
</dbReference>
<evidence type="ECO:0000313" key="3">
    <source>
        <dbReference type="EMBL" id="GAA5504028.1"/>
    </source>
</evidence>
<dbReference type="InterPro" id="IPR050902">
    <property type="entry name" value="ABC_Transporter_SBP"/>
</dbReference>
<evidence type="ECO:0000313" key="4">
    <source>
        <dbReference type="Proteomes" id="UP001458946"/>
    </source>
</evidence>
<feature type="domain" description="Fe/B12 periplasmic-binding" evidence="2">
    <location>
        <begin position="35"/>
        <end position="292"/>
    </location>
</feature>
<evidence type="ECO:0000256" key="1">
    <source>
        <dbReference type="SAM" id="SignalP"/>
    </source>
</evidence>
<reference evidence="3 4" key="1">
    <citation type="submission" date="2024-02" db="EMBL/GenBank/DDBJ databases">
        <title>Deinococcus xinjiangensis NBRC 107630.</title>
        <authorList>
            <person name="Ichikawa N."/>
            <person name="Katano-Makiyama Y."/>
            <person name="Hidaka K."/>
        </authorList>
    </citation>
    <scope>NUCLEOTIDE SEQUENCE [LARGE SCALE GENOMIC DNA]</scope>
    <source>
        <strain evidence="3 4">NBRC 107630</strain>
    </source>
</reference>
<dbReference type="PANTHER" id="PTHR30535">
    <property type="entry name" value="VITAMIN B12-BINDING PROTEIN"/>
    <property type="match status" value="1"/>
</dbReference>
<sequence>MKYLLPLLFLTATASAQVTVTDAAGKPFPVRDTSRVITLGGPVTEIVFALGAGERIIATDTSSLYPNAVNKLPKIGYQRQLTAEGILSLKPTLVIGTTEAGPPTTIAQLRAAGVPVLILPVEYTPEGTKAKISALAKVFGKDSKAAELNAGIDRDLAKAKALFSRFKSQPRVMFVYARGPQGAQIGGTDTAADAMIKLAGGVNAFSNAQGYKPLTPEAAVSAAPDVILMMTAGLESVGGVDGLLKLPGIAQTPAGKNRAVIHLEDLYLLGFGPRLGRAVQDLTIQLHPELMK</sequence>
<protein>
    <submittedName>
        <fullName evidence="3">Hemin-binding periplasmic protein HmuT</fullName>
    </submittedName>
</protein>
<keyword evidence="4" id="KW-1185">Reference proteome</keyword>
<dbReference type="CDD" id="cd01149">
    <property type="entry name" value="HutB"/>
    <property type="match status" value="1"/>
</dbReference>
<comment type="caution">
    <text evidence="3">The sequence shown here is derived from an EMBL/GenBank/DDBJ whole genome shotgun (WGS) entry which is preliminary data.</text>
</comment>
<dbReference type="EMBL" id="BAABRN010000081">
    <property type="protein sequence ID" value="GAA5504028.1"/>
    <property type="molecule type" value="Genomic_DNA"/>
</dbReference>
<gene>
    <name evidence="3" type="primary">hmuT_2</name>
    <name evidence="3" type="ORF">Dxin01_03796</name>
</gene>
<accession>A0ABP9VFN6</accession>
<dbReference type="SUPFAM" id="SSF53807">
    <property type="entry name" value="Helical backbone' metal receptor"/>
    <property type="match status" value="1"/>
</dbReference>
<dbReference type="PROSITE" id="PS50983">
    <property type="entry name" value="FE_B12_PBP"/>
    <property type="match status" value="1"/>
</dbReference>
<dbReference type="RefSeq" id="WP_353543993.1">
    <property type="nucleotide sequence ID" value="NZ_BAABRN010000081.1"/>
</dbReference>
<evidence type="ECO:0000259" key="2">
    <source>
        <dbReference type="PROSITE" id="PS50983"/>
    </source>
</evidence>
<dbReference type="PANTHER" id="PTHR30535:SF4">
    <property type="entry name" value="HEMIN-BINDING PERIPLASMIC PROTEIN HMUT"/>
    <property type="match status" value="1"/>
</dbReference>
<dbReference type="Pfam" id="PF01497">
    <property type="entry name" value="Peripla_BP_2"/>
    <property type="match status" value="1"/>
</dbReference>